<accession>A0A5B8V770</accession>
<dbReference type="AlphaFoldDB" id="A0A5B8V770"/>
<dbReference type="NCBIfam" id="TIGR02603">
    <property type="entry name" value="CxxCH_TIGR02603"/>
    <property type="match status" value="1"/>
</dbReference>
<feature type="domain" description="Cytochrome c" evidence="6">
    <location>
        <begin position="889"/>
        <end position="1023"/>
    </location>
</feature>
<keyword evidence="3 4" id="KW-0408">Iron</keyword>
<dbReference type="InterPro" id="IPR009056">
    <property type="entry name" value="Cyt_c-like_dom"/>
</dbReference>
<dbReference type="PANTHER" id="PTHR33546">
    <property type="entry name" value="LARGE, MULTIFUNCTIONAL SECRETED PROTEIN-RELATED"/>
    <property type="match status" value="1"/>
</dbReference>
<dbReference type="SUPFAM" id="SSF48371">
    <property type="entry name" value="ARM repeat"/>
    <property type="match status" value="1"/>
</dbReference>
<dbReference type="NCBIfam" id="TIGR02604">
    <property type="entry name" value="Piru_Ver_Nterm"/>
    <property type="match status" value="1"/>
</dbReference>
<name>A0A5B8V770_9BACT</name>
<sequence>MNFKQSLLRYSFLLQLLICLVCFPSCNNNETAKQKEDKSDSLSDAQQRLPENALKGLTVAKDVQVKTMATEPMLKNPTNIDVDERGRVWVNEAYNYRPAINGNPVNALGDRIMILEDTNGDGIADTAKVFYQGPELDAPLGICVLGNRVIVSQSPYVWAFYDDDGDDKADRKEILFQGISGEQHDHGVHAFTFGADGKLYFNMGNAGEQLRDKNNKPVLDQDGDVISQKKYRQGMVFRCDLDGSHVECLGQNFRNPYEVAVDSYGTLWQSDNDDDGNRGTRINYVMQYGNYGYTDEITGAGWQGNRTNIEDSIPLRHWHLNDPGTVPNMLQTFAGSPTGILVYEGSLLPKEFHDQLIHCDAGTNVVRSYTVANAGAGYNASIINILKGEKDQWFRPADVCTAPDGSIIVADWYDPGVGGHQAGDQTRGRIYRVAQDISTYKISKEDYSTAAGAVAALQNPNLSVRYHAFTALQQMGAIAVPELEKLWHNTNADPRMRARAFWVLVKMPKTNAAQYIQEAIKDNNPDLRITAIRAAHELNANDVTVIRALVNVPDAQVRRECALALHHNKNAEAASLWTTLASQYDGKDRWYLEALGIGADKQWDKFFAAYLDKVNDPLQTAASKDIVWRARTDAAIPYLATLASDKQTDLSSRLKYFRAFDFETGSLKSKLLLKMIEDNTSNDIALNKLVLHALDIKTVTQSPVAQKALADVLQSVAGTDEYIELVSRYEVRSQNNNLLQLAINKPHEGVGRNAAGLLLHLGGASLVSGVFNGKDAAQKDSLLISLAGVGSKESIDILQNIALSNKYDIAVRKSAAHKIGNSWSGEDRVLEILKAKKVPAELIPDVVASVDGAWRGSVRSEAASYLPDNGKSKTSKPAPTMQEIAALTPNAAEGQKIFANTCSVCHMVNNIGNDFGPKLSEIGSKLPKEALLEAIVNPSAGIGFGYEGWEVKMKDGSTMSGIIASKTETDIDIKFPGGARKQIKTADVLALTQMKTSMMTDGLYQNMSTQDLANLLDYLESLKKK</sequence>
<dbReference type="Gene3D" id="2.120.10.30">
    <property type="entry name" value="TolB, C-terminal domain"/>
    <property type="match status" value="1"/>
</dbReference>
<dbReference type="Gene3D" id="1.10.760.10">
    <property type="entry name" value="Cytochrome c-like domain"/>
    <property type="match status" value="1"/>
</dbReference>
<dbReference type="GO" id="GO:0009055">
    <property type="term" value="F:electron transfer activity"/>
    <property type="evidence" value="ECO:0007669"/>
    <property type="project" value="InterPro"/>
</dbReference>
<dbReference type="RefSeq" id="WP_147188970.1">
    <property type="nucleotide sequence ID" value="NZ_CP042435.1"/>
</dbReference>
<organism evidence="7 8">
    <name type="scientific">Panacibacter ginsenosidivorans</name>
    <dbReference type="NCBI Taxonomy" id="1813871"/>
    <lineage>
        <taxon>Bacteria</taxon>
        <taxon>Pseudomonadati</taxon>
        <taxon>Bacteroidota</taxon>
        <taxon>Chitinophagia</taxon>
        <taxon>Chitinophagales</taxon>
        <taxon>Chitinophagaceae</taxon>
        <taxon>Panacibacter</taxon>
    </lineage>
</organism>
<keyword evidence="5" id="KW-0732">Signal</keyword>
<dbReference type="InterPro" id="IPR036909">
    <property type="entry name" value="Cyt_c-like_dom_sf"/>
</dbReference>
<evidence type="ECO:0000259" key="6">
    <source>
        <dbReference type="PROSITE" id="PS51007"/>
    </source>
</evidence>
<evidence type="ECO:0000313" key="7">
    <source>
        <dbReference type="EMBL" id="QEC67162.1"/>
    </source>
</evidence>
<dbReference type="GO" id="GO:0020037">
    <property type="term" value="F:heme binding"/>
    <property type="evidence" value="ECO:0007669"/>
    <property type="project" value="InterPro"/>
</dbReference>
<evidence type="ECO:0000256" key="4">
    <source>
        <dbReference type="PROSITE-ProRule" id="PRU00433"/>
    </source>
</evidence>
<evidence type="ECO:0000256" key="3">
    <source>
        <dbReference type="ARBA" id="ARBA00023004"/>
    </source>
</evidence>
<keyword evidence="2 4" id="KW-0479">Metal-binding</keyword>
<dbReference type="InterPro" id="IPR013427">
    <property type="entry name" value="Haem-bd_dom_put"/>
</dbReference>
<dbReference type="Proteomes" id="UP000321533">
    <property type="component" value="Chromosome"/>
</dbReference>
<dbReference type="SUPFAM" id="SSF46626">
    <property type="entry name" value="Cytochrome c"/>
    <property type="match status" value="1"/>
</dbReference>
<dbReference type="InterPro" id="IPR016024">
    <property type="entry name" value="ARM-type_fold"/>
</dbReference>
<dbReference type="PANTHER" id="PTHR33546:SF1">
    <property type="entry name" value="LARGE, MULTIFUNCTIONAL SECRETED PROTEIN"/>
    <property type="match status" value="1"/>
</dbReference>
<dbReference type="KEGG" id="pgin:FRZ67_07595"/>
<evidence type="ECO:0000256" key="1">
    <source>
        <dbReference type="ARBA" id="ARBA00022617"/>
    </source>
</evidence>
<dbReference type="InterPro" id="IPR011042">
    <property type="entry name" value="6-blade_b-propeller_TolB-like"/>
</dbReference>
<dbReference type="InterPro" id="IPR011989">
    <property type="entry name" value="ARM-like"/>
</dbReference>
<proteinExistence type="predicted"/>
<feature type="signal peptide" evidence="5">
    <location>
        <begin position="1"/>
        <end position="27"/>
    </location>
</feature>
<protein>
    <submittedName>
        <fullName evidence="7">C-type cytochrome</fullName>
    </submittedName>
</protein>
<dbReference type="Pfam" id="PF23500">
    <property type="entry name" value="DUF7133"/>
    <property type="match status" value="1"/>
</dbReference>
<dbReference type="EMBL" id="CP042435">
    <property type="protein sequence ID" value="QEC67162.1"/>
    <property type="molecule type" value="Genomic_DNA"/>
</dbReference>
<reference evidence="7 8" key="1">
    <citation type="journal article" date="2016" name="Int. J. Syst. Evol. Microbiol.">
        <title>Panacibacter ginsenosidivorans gen. nov., sp. nov., with ginsenoside converting activity isolated from soil of a ginseng field.</title>
        <authorList>
            <person name="Siddiqi M.Z."/>
            <person name="Muhammad Shafi S."/>
            <person name="Choi K.D."/>
            <person name="Im W.T."/>
        </authorList>
    </citation>
    <scope>NUCLEOTIDE SEQUENCE [LARGE SCALE GENOMIC DNA]</scope>
    <source>
        <strain evidence="7 8">Gsoil1550</strain>
    </source>
</reference>
<dbReference type="OrthoDB" id="9808161at2"/>
<evidence type="ECO:0000313" key="8">
    <source>
        <dbReference type="Proteomes" id="UP000321533"/>
    </source>
</evidence>
<dbReference type="InterPro" id="IPR013428">
    <property type="entry name" value="Membrane-bound_put_N"/>
</dbReference>
<evidence type="ECO:0000256" key="5">
    <source>
        <dbReference type="SAM" id="SignalP"/>
    </source>
</evidence>
<gene>
    <name evidence="7" type="ORF">FRZ67_07595</name>
</gene>
<feature type="chain" id="PRO_5023029210" evidence="5">
    <location>
        <begin position="28"/>
        <end position="1025"/>
    </location>
</feature>
<dbReference type="Pfam" id="PF00034">
    <property type="entry name" value="Cytochrom_C"/>
    <property type="match status" value="1"/>
</dbReference>
<dbReference type="PROSITE" id="PS51007">
    <property type="entry name" value="CYTC"/>
    <property type="match status" value="1"/>
</dbReference>
<dbReference type="InterPro" id="IPR055557">
    <property type="entry name" value="DUF7133"/>
</dbReference>
<dbReference type="GO" id="GO:0046872">
    <property type="term" value="F:metal ion binding"/>
    <property type="evidence" value="ECO:0007669"/>
    <property type="project" value="UniProtKB-KW"/>
</dbReference>
<keyword evidence="8" id="KW-1185">Reference proteome</keyword>
<dbReference type="Gene3D" id="1.25.10.10">
    <property type="entry name" value="Leucine-rich Repeat Variant"/>
    <property type="match status" value="1"/>
</dbReference>
<dbReference type="Pfam" id="PF13646">
    <property type="entry name" value="HEAT_2"/>
    <property type="match status" value="1"/>
</dbReference>
<dbReference type="SUPFAM" id="SSF50952">
    <property type="entry name" value="Soluble quinoprotein glucose dehydrogenase"/>
    <property type="match status" value="1"/>
</dbReference>
<evidence type="ECO:0000256" key="2">
    <source>
        <dbReference type="ARBA" id="ARBA00022723"/>
    </source>
</evidence>
<keyword evidence="1 4" id="KW-0349">Heme</keyword>
<dbReference type="InterPro" id="IPR011041">
    <property type="entry name" value="Quinoprot_gluc/sorb_DH_b-prop"/>
</dbReference>